<gene>
    <name evidence="2" type="ORF">STAS_00684</name>
</gene>
<evidence type="ECO:0000313" key="3">
    <source>
        <dbReference type="Proteomes" id="UP000325081"/>
    </source>
</evidence>
<sequence>MSNIFTLKKALQFSSSLKLNRDLDLEIPIFRPLISVEIATVLSYLHAVVRRRSITGGGWQIPSLIFLHRRDSSSRPCSRFRPPSHLRSRHPPSGNYQSTPGVEKEPWRAASSVDPPQPLNFFQRVAILSDPTFAVAPVPVTGHQRQEAANSSSGQ</sequence>
<name>A0A5A7NXS8_STRAF</name>
<keyword evidence="2" id="KW-0030">Aminoacyl-tRNA synthetase</keyword>
<evidence type="ECO:0000256" key="1">
    <source>
        <dbReference type="SAM" id="MobiDB-lite"/>
    </source>
</evidence>
<comment type="caution">
    <text evidence="2">The sequence shown here is derived from an EMBL/GenBank/DDBJ whole genome shotgun (WGS) entry which is preliminary data.</text>
</comment>
<keyword evidence="3" id="KW-1185">Reference proteome</keyword>
<dbReference type="EMBL" id="BKCP01000002">
    <property type="protein sequence ID" value="GER25111.1"/>
    <property type="molecule type" value="Genomic_DNA"/>
</dbReference>
<dbReference type="AlphaFoldDB" id="A0A5A7NXS8"/>
<evidence type="ECO:0000313" key="2">
    <source>
        <dbReference type="EMBL" id="GER25111.1"/>
    </source>
</evidence>
<feature type="region of interest" description="Disordered" evidence="1">
    <location>
        <begin position="71"/>
        <end position="115"/>
    </location>
</feature>
<organism evidence="2 3">
    <name type="scientific">Striga asiatica</name>
    <name type="common">Asiatic witchweed</name>
    <name type="synonym">Buchnera asiatica</name>
    <dbReference type="NCBI Taxonomy" id="4170"/>
    <lineage>
        <taxon>Eukaryota</taxon>
        <taxon>Viridiplantae</taxon>
        <taxon>Streptophyta</taxon>
        <taxon>Embryophyta</taxon>
        <taxon>Tracheophyta</taxon>
        <taxon>Spermatophyta</taxon>
        <taxon>Magnoliopsida</taxon>
        <taxon>eudicotyledons</taxon>
        <taxon>Gunneridae</taxon>
        <taxon>Pentapetalae</taxon>
        <taxon>asterids</taxon>
        <taxon>lamiids</taxon>
        <taxon>Lamiales</taxon>
        <taxon>Orobanchaceae</taxon>
        <taxon>Buchnereae</taxon>
        <taxon>Striga</taxon>
    </lineage>
</organism>
<reference evidence="3" key="1">
    <citation type="journal article" date="2019" name="Curr. Biol.">
        <title>Genome Sequence of Striga asiatica Provides Insight into the Evolution of Plant Parasitism.</title>
        <authorList>
            <person name="Yoshida S."/>
            <person name="Kim S."/>
            <person name="Wafula E.K."/>
            <person name="Tanskanen J."/>
            <person name="Kim Y.M."/>
            <person name="Honaas L."/>
            <person name="Yang Z."/>
            <person name="Spallek T."/>
            <person name="Conn C.E."/>
            <person name="Ichihashi Y."/>
            <person name="Cheong K."/>
            <person name="Cui S."/>
            <person name="Der J.P."/>
            <person name="Gundlach H."/>
            <person name="Jiao Y."/>
            <person name="Hori C."/>
            <person name="Ishida J.K."/>
            <person name="Kasahara H."/>
            <person name="Kiba T."/>
            <person name="Kim M.S."/>
            <person name="Koo N."/>
            <person name="Laohavisit A."/>
            <person name="Lee Y.H."/>
            <person name="Lumba S."/>
            <person name="McCourt P."/>
            <person name="Mortimer J.C."/>
            <person name="Mutuku J.M."/>
            <person name="Nomura T."/>
            <person name="Sasaki-Sekimoto Y."/>
            <person name="Seto Y."/>
            <person name="Wang Y."/>
            <person name="Wakatake T."/>
            <person name="Sakakibara H."/>
            <person name="Demura T."/>
            <person name="Yamaguchi S."/>
            <person name="Yoneyama K."/>
            <person name="Manabe R.I."/>
            <person name="Nelson D.C."/>
            <person name="Schulman A.H."/>
            <person name="Timko M.P."/>
            <person name="dePamphilis C.W."/>
            <person name="Choi D."/>
            <person name="Shirasu K."/>
        </authorList>
    </citation>
    <scope>NUCLEOTIDE SEQUENCE [LARGE SCALE GENOMIC DNA]</scope>
    <source>
        <strain evidence="3">cv. UVA1</strain>
    </source>
</reference>
<dbReference type="GO" id="GO:0004812">
    <property type="term" value="F:aminoacyl-tRNA ligase activity"/>
    <property type="evidence" value="ECO:0007669"/>
    <property type="project" value="UniProtKB-KW"/>
</dbReference>
<proteinExistence type="predicted"/>
<keyword evidence="2" id="KW-0436">Ligase</keyword>
<dbReference type="Proteomes" id="UP000325081">
    <property type="component" value="Unassembled WGS sequence"/>
</dbReference>
<protein>
    <submittedName>
        <fullName evidence="2">tRNA synthetase class I (I)</fullName>
    </submittedName>
</protein>
<accession>A0A5A7NXS8</accession>